<comment type="caution">
    <text evidence="7">The sequence shown here is derived from an EMBL/GenBank/DDBJ whole genome shotgun (WGS) entry which is preliminary data.</text>
</comment>
<dbReference type="SUPFAM" id="SSF48371">
    <property type="entry name" value="ARM repeat"/>
    <property type="match status" value="1"/>
</dbReference>
<feature type="region of interest" description="Disordered" evidence="6">
    <location>
        <begin position="1"/>
        <end position="26"/>
    </location>
</feature>
<protein>
    <submittedName>
        <fullName evidence="7">Sister chromatid cohesion protein PDS5</fullName>
    </submittedName>
</protein>
<evidence type="ECO:0000256" key="5">
    <source>
        <dbReference type="ARBA" id="ARBA00023306"/>
    </source>
</evidence>
<evidence type="ECO:0000256" key="2">
    <source>
        <dbReference type="ARBA" id="ARBA00022618"/>
    </source>
</evidence>
<organism evidence="7 8">
    <name type="scientific">Fistulifera solaris</name>
    <name type="common">Oleaginous diatom</name>
    <dbReference type="NCBI Taxonomy" id="1519565"/>
    <lineage>
        <taxon>Eukaryota</taxon>
        <taxon>Sar</taxon>
        <taxon>Stramenopiles</taxon>
        <taxon>Ochrophyta</taxon>
        <taxon>Bacillariophyta</taxon>
        <taxon>Bacillariophyceae</taxon>
        <taxon>Bacillariophycidae</taxon>
        <taxon>Naviculales</taxon>
        <taxon>Naviculaceae</taxon>
        <taxon>Fistulifera</taxon>
    </lineage>
</organism>
<dbReference type="GO" id="GO:0051301">
    <property type="term" value="P:cell division"/>
    <property type="evidence" value="ECO:0007669"/>
    <property type="project" value="UniProtKB-KW"/>
</dbReference>
<feature type="compositionally biased region" description="Acidic residues" evidence="6">
    <location>
        <begin position="490"/>
        <end position="499"/>
    </location>
</feature>
<dbReference type="PANTHER" id="PTHR12663:SF0">
    <property type="entry name" value="PRECOCIOUS DISSOCIATION OF SISTERS 5, ISOFORM A"/>
    <property type="match status" value="1"/>
</dbReference>
<feature type="region of interest" description="Disordered" evidence="6">
    <location>
        <begin position="867"/>
        <end position="908"/>
    </location>
</feature>
<dbReference type="InParanoid" id="A0A1Z5K5E5"/>
<feature type="compositionally biased region" description="Polar residues" evidence="6">
    <location>
        <begin position="1406"/>
        <end position="1417"/>
    </location>
</feature>
<evidence type="ECO:0000256" key="4">
    <source>
        <dbReference type="ARBA" id="ARBA00023242"/>
    </source>
</evidence>
<gene>
    <name evidence="7" type="ORF">FisN_28Lh107</name>
</gene>
<evidence type="ECO:0000256" key="1">
    <source>
        <dbReference type="ARBA" id="ARBA00004123"/>
    </source>
</evidence>
<feature type="compositionally biased region" description="Basic residues" evidence="6">
    <location>
        <begin position="1453"/>
        <end position="1463"/>
    </location>
</feature>
<keyword evidence="5" id="KW-0131">Cell cycle</keyword>
<dbReference type="InterPro" id="IPR039776">
    <property type="entry name" value="Pds5"/>
</dbReference>
<dbReference type="Proteomes" id="UP000198406">
    <property type="component" value="Unassembled WGS sequence"/>
</dbReference>
<dbReference type="GO" id="GO:0000785">
    <property type="term" value="C:chromatin"/>
    <property type="evidence" value="ECO:0007669"/>
    <property type="project" value="TreeGrafter"/>
</dbReference>
<feature type="compositionally biased region" description="Low complexity" evidence="6">
    <location>
        <begin position="1"/>
        <end position="11"/>
    </location>
</feature>
<name>A0A1Z5K5E5_FISSO</name>
<comment type="subcellular location">
    <subcellularLocation>
        <location evidence="1">Nucleus</location>
    </subcellularLocation>
</comment>
<feature type="region of interest" description="Disordered" evidence="6">
    <location>
        <begin position="1242"/>
        <end position="1463"/>
    </location>
</feature>
<evidence type="ECO:0000313" key="7">
    <source>
        <dbReference type="EMBL" id="GAX21415.1"/>
    </source>
</evidence>
<feature type="region of interest" description="Disordered" evidence="6">
    <location>
        <begin position="472"/>
        <end position="499"/>
    </location>
</feature>
<accession>A0A1Z5K5E5</accession>
<dbReference type="EMBL" id="BDSP01000166">
    <property type="protein sequence ID" value="GAX21415.1"/>
    <property type="molecule type" value="Genomic_DNA"/>
</dbReference>
<feature type="compositionally biased region" description="Basic and acidic residues" evidence="6">
    <location>
        <begin position="1424"/>
        <end position="1452"/>
    </location>
</feature>
<keyword evidence="3" id="KW-0498">Mitosis</keyword>
<dbReference type="GO" id="GO:0005634">
    <property type="term" value="C:nucleus"/>
    <property type="evidence" value="ECO:0007669"/>
    <property type="project" value="UniProtKB-SubCell"/>
</dbReference>
<keyword evidence="8" id="KW-1185">Reference proteome</keyword>
<evidence type="ECO:0000256" key="3">
    <source>
        <dbReference type="ARBA" id="ARBA00022776"/>
    </source>
</evidence>
<dbReference type="GO" id="GO:0007064">
    <property type="term" value="P:mitotic sister chromatid cohesion"/>
    <property type="evidence" value="ECO:0007669"/>
    <property type="project" value="InterPro"/>
</dbReference>
<proteinExistence type="predicted"/>
<evidence type="ECO:0000313" key="8">
    <source>
        <dbReference type="Proteomes" id="UP000198406"/>
    </source>
</evidence>
<feature type="compositionally biased region" description="Polar residues" evidence="6">
    <location>
        <begin position="1369"/>
        <end position="1390"/>
    </location>
</feature>
<sequence length="1463" mass="162240">MPRSSRSSSGGKDNSKEEEAPQKNLLSENSRTIVQDSFLSADLKRRLPKLLHVLQTDDTIECDSPEWPGLAAVAERLPQLFQHNDKQVRLLATACSLEILCLYAPNVPWEDEVLLEFFRQLLRQLGNLSHTLNAEQPNYAIYLHMLSQLAVVKVGAVLTDHAMERSGALEVLVEFLHTLLHSIRHKHSSAVMDLAQEAIGVCLDEYHQASLSVPVVLLDELLLAVGQGPTTQITELHPETKLPQSVAVPNPTHRIAAALLQAQVHLQMPVSQLINGLLTNDTLALEQSSISKDSEAETVHLYKIIYHLYTVVPQCLTTVLGTLAQDLSSDDTPQRQAVTYWWGKLLLLQTQQRQSFLSLWLPRAKDVHAPIREIVVKACVPLLLQSAAHEDHKEIEHVLQEVVMSDPAKSVRLLAIHELCDAEYNQAGTVSSKLLQAVASRIPSKDAAERKDALTGLAQIYAKHGALQENLPSGLEIMPGRKRKRSSRDPEDDEDDEEGSYDWIPRKLLEACHFSDKLDSSLRSRLYQIMDDVLVGKQRRPAIALVWMMQHLDESALQNWLSLLKGRFEVQRLLSKYLQLRSQAKRDEGADAVTFQALQGAAALLPTPKSEQFLEKLHKAKDQHMFRILAGICDPNHARSARKRAMEDLVARTKSSLGDDVADWMKQVVRRVAMGNSVNETILEDCVVLAQEMWEEEHLITCSKILECIHHIVGVFPSLGGKKFETLCDIYHECRAESEKNHPANTMATLLSETIARMAESGMVTLNDADAIESQLSKVCTSSHSPLQARHATSTLISLFHKERPEMFSKLLRTLTGRLGSKSVKLTCALAALSVLEEKIPSVDPTRSNKAYEFVLNSVIIGDDESSNSAVIKGERDDEEDSENEDRPVSRKRGQHATPDSVKHTLEDESVSESCRRLVAAMEFLTAYVRSNRAQQAQKVVELLLQLLRDNGCPWSSRDQADCRSRQDRAALRKCAGIQLLRLCEGRVGVERNLTPAQWHVLSQVFLDEEMSVRSAVILELAAFLRGEGVYGKSAPPLRFVALLVLCVDDHFDRGSGNGNAANVGSKNIATIKHAATQCIAQLRKTCEATYRQCQAAGDAAERKYENVYKMMLMPEYIVPYAIHILVHRSETSRGQSDDGARRVLIKRLKNLFEPLILSLGDSADNISFLMQMMNVLGKQFSPIDASPVGQQTEKKSQLLRAKLKNVCSEARETLLSFVKKDLHLATYPGTVQIPSKLFTRRSPTTIVSRPPPPEFSPQTTPGGRTVGSRRSVHFSPDVRPTSGRRAPLSTVQSETPSEGFALSPIAHSKSPSPLASSGKKQNISASGGKSASSLTVASRRSPRLGTSISPASEKTLGATPPSNLRGATIQSTQESTPSTNEVSPSQTSFVVEEMVGRRKDDNTEESMTAETQSTDVSLPALRENSRKRLRTSSEVEPSHEKVAKVDEENHPVRRNSRRNVRA</sequence>
<keyword evidence="4" id="KW-0539">Nucleus</keyword>
<keyword evidence="2" id="KW-0132">Cell division</keyword>
<dbReference type="GO" id="GO:0006281">
    <property type="term" value="P:DNA repair"/>
    <property type="evidence" value="ECO:0007669"/>
    <property type="project" value="TreeGrafter"/>
</dbReference>
<dbReference type="Pfam" id="PF20168">
    <property type="entry name" value="PDS5"/>
    <property type="match status" value="1"/>
</dbReference>
<dbReference type="PANTHER" id="PTHR12663">
    <property type="entry name" value="ANDROGEN INDUCED INHIBITOR OF PROLIFERATION AS3 / PDS5-RELATED"/>
    <property type="match status" value="1"/>
</dbReference>
<reference evidence="7 8" key="1">
    <citation type="journal article" date="2015" name="Plant Cell">
        <title>Oil accumulation by the oleaginous diatom Fistulifera solaris as revealed by the genome and transcriptome.</title>
        <authorList>
            <person name="Tanaka T."/>
            <person name="Maeda Y."/>
            <person name="Veluchamy A."/>
            <person name="Tanaka M."/>
            <person name="Abida H."/>
            <person name="Marechal E."/>
            <person name="Bowler C."/>
            <person name="Muto M."/>
            <person name="Sunaga Y."/>
            <person name="Tanaka M."/>
            <person name="Yoshino T."/>
            <person name="Taniguchi T."/>
            <person name="Fukuda Y."/>
            <person name="Nemoto M."/>
            <person name="Matsumoto M."/>
            <person name="Wong P.S."/>
            <person name="Aburatani S."/>
            <person name="Fujibuchi W."/>
        </authorList>
    </citation>
    <scope>NUCLEOTIDE SEQUENCE [LARGE SCALE GENOMIC DNA]</scope>
    <source>
        <strain evidence="7 8">JPCC DA0580</strain>
    </source>
</reference>
<feature type="compositionally biased region" description="Polar residues" evidence="6">
    <location>
        <begin position="1310"/>
        <end position="1353"/>
    </location>
</feature>
<dbReference type="OrthoDB" id="200660at2759"/>
<evidence type="ECO:0000256" key="6">
    <source>
        <dbReference type="SAM" id="MobiDB-lite"/>
    </source>
</evidence>
<dbReference type="InterPro" id="IPR016024">
    <property type="entry name" value="ARM-type_fold"/>
</dbReference>